<evidence type="ECO:0000313" key="4">
    <source>
        <dbReference type="EMBL" id="SEN00474.1"/>
    </source>
</evidence>
<feature type="domain" description="CBM-cenC" evidence="3">
    <location>
        <begin position="174"/>
        <end position="293"/>
    </location>
</feature>
<protein>
    <submittedName>
        <fullName evidence="4">Carbohydrate binding domain-containing protein</fullName>
    </submittedName>
</protein>
<proteinExistence type="predicted"/>
<reference evidence="4 5" key="1">
    <citation type="submission" date="2016-10" db="EMBL/GenBank/DDBJ databases">
        <authorList>
            <person name="de Groot N.N."/>
        </authorList>
    </citation>
    <scope>NUCLEOTIDE SEQUENCE [LARGE SCALE GENOMIC DNA]</scope>
    <source>
        <strain evidence="4 5">DSM 43357</strain>
    </source>
</reference>
<dbReference type="GO" id="GO:0016798">
    <property type="term" value="F:hydrolase activity, acting on glycosyl bonds"/>
    <property type="evidence" value="ECO:0007669"/>
    <property type="project" value="InterPro"/>
</dbReference>
<evidence type="ECO:0000256" key="1">
    <source>
        <dbReference type="ARBA" id="ARBA00022801"/>
    </source>
</evidence>
<dbReference type="OrthoDB" id="9808897at2"/>
<dbReference type="SUPFAM" id="SSF49785">
    <property type="entry name" value="Galactose-binding domain-like"/>
    <property type="match status" value="2"/>
</dbReference>
<dbReference type="Proteomes" id="UP000198953">
    <property type="component" value="Unassembled WGS sequence"/>
</dbReference>
<sequence>MRNPLSMRLFAVGAFVAMAAAATPAYAAAPAGDLVVNGSLDDGVKGWWASKNTPIKVTDGRLCAQVPAGGDNVWAAMVGQSGVAVQAGQTYQLSFEATATRTTRIRSLVQGSGEKHAAIVDGYPEVGGSSKKFTYVATAKSSDSQAQVLFQVGGADAPYTLCVDNVSLVPVHQSVVNGSLDNGVKGWWASKNTPIEVTGGRLCAQVPAGGDNVWAAMVGQSGIAVEAGKTYRLSFKASATRTVKIRSVVQGSGETHTAIVDGYPEVGTGSRTYAYQNTAKSSDREAQVLFQVGGADAPYTLCLDDILLTD</sequence>
<evidence type="ECO:0000259" key="3">
    <source>
        <dbReference type="Pfam" id="PF02018"/>
    </source>
</evidence>
<dbReference type="Pfam" id="PF02018">
    <property type="entry name" value="CBM_4_9"/>
    <property type="match status" value="2"/>
</dbReference>
<feature type="signal peptide" evidence="2">
    <location>
        <begin position="1"/>
        <end position="27"/>
    </location>
</feature>
<dbReference type="AlphaFoldDB" id="A0A1H8D1B0"/>
<name>A0A1H8D1B0_9ACTN</name>
<keyword evidence="1" id="KW-0378">Hydrolase</keyword>
<evidence type="ECO:0000313" key="5">
    <source>
        <dbReference type="Proteomes" id="UP000198953"/>
    </source>
</evidence>
<evidence type="ECO:0000256" key="2">
    <source>
        <dbReference type="SAM" id="SignalP"/>
    </source>
</evidence>
<dbReference type="Gene3D" id="2.60.120.260">
    <property type="entry name" value="Galactose-binding domain-like"/>
    <property type="match status" value="2"/>
</dbReference>
<organism evidence="4 5">
    <name type="scientific">Nonomuraea pusilla</name>
    <dbReference type="NCBI Taxonomy" id="46177"/>
    <lineage>
        <taxon>Bacteria</taxon>
        <taxon>Bacillati</taxon>
        <taxon>Actinomycetota</taxon>
        <taxon>Actinomycetes</taxon>
        <taxon>Streptosporangiales</taxon>
        <taxon>Streptosporangiaceae</taxon>
        <taxon>Nonomuraea</taxon>
    </lineage>
</organism>
<keyword evidence="5" id="KW-1185">Reference proteome</keyword>
<gene>
    <name evidence="4" type="ORF">SAMN05660976_06605</name>
</gene>
<dbReference type="RefSeq" id="WP_082535584.1">
    <property type="nucleotide sequence ID" value="NZ_BBZG01000006.1"/>
</dbReference>
<keyword evidence="2" id="KW-0732">Signal</keyword>
<dbReference type="InterPro" id="IPR008979">
    <property type="entry name" value="Galactose-bd-like_sf"/>
</dbReference>
<dbReference type="InterPro" id="IPR003305">
    <property type="entry name" value="CenC_carb-bd"/>
</dbReference>
<feature type="chain" id="PRO_5011451671" evidence="2">
    <location>
        <begin position="28"/>
        <end position="310"/>
    </location>
</feature>
<dbReference type="EMBL" id="FOBF01000020">
    <property type="protein sequence ID" value="SEN00474.1"/>
    <property type="molecule type" value="Genomic_DNA"/>
</dbReference>
<dbReference type="STRING" id="46177.SAMN05660976_06605"/>
<feature type="domain" description="CBM-cenC" evidence="3">
    <location>
        <begin position="33"/>
        <end position="153"/>
    </location>
</feature>
<accession>A0A1H8D1B0</accession>